<feature type="region of interest" description="Disordered" evidence="2">
    <location>
        <begin position="1"/>
        <end position="21"/>
    </location>
</feature>
<keyword evidence="4" id="KW-0808">Transferase</keyword>
<feature type="compositionally biased region" description="Polar residues" evidence="2">
    <location>
        <begin position="7"/>
        <end position="21"/>
    </location>
</feature>
<proteinExistence type="inferred from homology"/>
<dbReference type="InterPro" id="IPR003362">
    <property type="entry name" value="Bact_transf"/>
</dbReference>
<name>A0A2Y9ALC0_9MICO</name>
<dbReference type="PANTHER" id="PTHR30576:SF8">
    <property type="entry name" value="UNDECAPRENYL-PHOSPHATE GALACTOSE PHOSPHOTRANSFERASE"/>
    <property type="match status" value="1"/>
</dbReference>
<evidence type="ECO:0000259" key="3">
    <source>
        <dbReference type="Pfam" id="PF02397"/>
    </source>
</evidence>
<gene>
    <name evidence="4" type="ORF">SAMN05216184_11283</name>
</gene>
<dbReference type="Pfam" id="PF02397">
    <property type="entry name" value="Bac_transf"/>
    <property type="match status" value="1"/>
</dbReference>
<feature type="region of interest" description="Disordered" evidence="2">
    <location>
        <begin position="201"/>
        <end position="226"/>
    </location>
</feature>
<dbReference type="AlphaFoldDB" id="A0A2Y9ALC0"/>
<feature type="compositionally biased region" description="Basic and acidic residues" evidence="2">
    <location>
        <begin position="215"/>
        <end position="226"/>
    </location>
</feature>
<dbReference type="GO" id="GO:0016780">
    <property type="term" value="F:phosphotransferase activity, for other substituted phosphate groups"/>
    <property type="evidence" value="ECO:0007669"/>
    <property type="project" value="TreeGrafter"/>
</dbReference>
<keyword evidence="5" id="KW-1185">Reference proteome</keyword>
<dbReference type="OrthoDB" id="9808602at2"/>
<protein>
    <submittedName>
        <fullName evidence="4">Sugar transferase EpsL</fullName>
    </submittedName>
</protein>
<comment type="similarity">
    <text evidence="1">Belongs to the bacterial sugar transferase family.</text>
</comment>
<dbReference type="PANTHER" id="PTHR30576">
    <property type="entry name" value="COLANIC BIOSYNTHESIS UDP-GLUCOSE LIPID CARRIER TRANSFERASE"/>
    <property type="match status" value="1"/>
</dbReference>
<accession>A0A2Y9ALC0</accession>
<evidence type="ECO:0000256" key="2">
    <source>
        <dbReference type="SAM" id="MobiDB-lite"/>
    </source>
</evidence>
<organism evidence="4 5">
    <name type="scientific">Georgenia satyanarayanai</name>
    <dbReference type="NCBI Taxonomy" id="860221"/>
    <lineage>
        <taxon>Bacteria</taxon>
        <taxon>Bacillati</taxon>
        <taxon>Actinomycetota</taxon>
        <taxon>Actinomycetes</taxon>
        <taxon>Micrococcales</taxon>
        <taxon>Bogoriellaceae</taxon>
        <taxon>Georgenia</taxon>
    </lineage>
</organism>
<dbReference type="EMBL" id="UETB01000012">
    <property type="protein sequence ID" value="SSA45224.1"/>
    <property type="molecule type" value="Genomic_DNA"/>
</dbReference>
<evidence type="ECO:0000313" key="4">
    <source>
        <dbReference type="EMBL" id="SSA45224.1"/>
    </source>
</evidence>
<dbReference type="RefSeq" id="WP_110853278.1">
    <property type="nucleotide sequence ID" value="NZ_QKLZ01000012.1"/>
</dbReference>
<sequence>MYKPNDHTTPPARTSSEKATTSGAKRLIDVVGAFTGLVATAPLTLPAAAAIRLTMGRPVLFRQLRPGLHGMPFTVMKFRTMVPSVDAEPTAAADESRLTPVGRFLRRTSIDEIPQLFNVLRGEMSLVGPRPLLLEYLDQYTPEQHRRHSVKPGITGLAQVAGRQNLAFSRRIALDLQYIDGWTLGLDLRILARTAKQLFRSDDTNPDTTRGPINDLRDSGTHKEGP</sequence>
<evidence type="ECO:0000256" key="1">
    <source>
        <dbReference type="ARBA" id="ARBA00006464"/>
    </source>
</evidence>
<dbReference type="Proteomes" id="UP000250222">
    <property type="component" value="Unassembled WGS sequence"/>
</dbReference>
<evidence type="ECO:0000313" key="5">
    <source>
        <dbReference type="Proteomes" id="UP000250222"/>
    </source>
</evidence>
<feature type="domain" description="Bacterial sugar transferase" evidence="3">
    <location>
        <begin position="25"/>
        <end position="199"/>
    </location>
</feature>
<reference evidence="4 5" key="1">
    <citation type="submission" date="2016-10" db="EMBL/GenBank/DDBJ databases">
        <authorList>
            <person name="Cai Z."/>
        </authorList>
    </citation>
    <scope>NUCLEOTIDE SEQUENCE [LARGE SCALE GENOMIC DNA]</scope>
    <source>
        <strain evidence="4 5">CGMCC 1.10826</strain>
    </source>
</reference>